<proteinExistence type="predicted"/>
<reference evidence="1" key="1">
    <citation type="journal article" date="2014" name="Front. Microbiol.">
        <title>High frequency of phylogenetically diverse reductive dehalogenase-homologous genes in deep subseafloor sedimentary metagenomes.</title>
        <authorList>
            <person name="Kawai M."/>
            <person name="Futagami T."/>
            <person name="Toyoda A."/>
            <person name="Takaki Y."/>
            <person name="Nishi S."/>
            <person name="Hori S."/>
            <person name="Arai W."/>
            <person name="Tsubouchi T."/>
            <person name="Morono Y."/>
            <person name="Uchiyama I."/>
            <person name="Ito T."/>
            <person name="Fujiyama A."/>
            <person name="Inagaki F."/>
            <person name="Takami H."/>
        </authorList>
    </citation>
    <scope>NUCLEOTIDE SEQUENCE</scope>
    <source>
        <strain evidence="1">Expedition CK06-06</strain>
    </source>
</reference>
<accession>X0SIP6</accession>
<name>X0SIP6_9ZZZZ</name>
<feature type="non-terminal residue" evidence="1">
    <location>
        <position position="37"/>
    </location>
</feature>
<sequence>MPRIDGHCDPAFAGVRDALANNFEEHRELGAAVCVHV</sequence>
<dbReference type="AlphaFoldDB" id="X0SIP6"/>
<dbReference type="EMBL" id="BARS01004613">
    <property type="protein sequence ID" value="GAF80889.1"/>
    <property type="molecule type" value="Genomic_DNA"/>
</dbReference>
<comment type="caution">
    <text evidence="1">The sequence shown here is derived from an EMBL/GenBank/DDBJ whole genome shotgun (WGS) entry which is preliminary data.</text>
</comment>
<protein>
    <submittedName>
        <fullName evidence="1">Uncharacterized protein</fullName>
    </submittedName>
</protein>
<gene>
    <name evidence="1" type="ORF">S01H1_09011</name>
</gene>
<evidence type="ECO:0000313" key="1">
    <source>
        <dbReference type="EMBL" id="GAF80889.1"/>
    </source>
</evidence>
<organism evidence="1">
    <name type="scientific">marine sediment metagenome</name>
    <dbReference type="NCBI Taxonomy" id="412755"/>
    <lineage>
        <taxon>unclassified sequences</taxon>
        <taxon>metagenomes</taxon>
        <taxon>ecological metagenomes</taxon>
    </lineage>
</organism>